<evidence type="ECO:0000259" key="7">
    <source>
        <dbReference type="PROSITE" id="PS50850"/>
    </source>
</evidence>
<organism evidence="8 9">
    <name type="scientific">Megasphaera massiliensis</name>
    <dbReference type="NCBI Taxonomy" id="1232428"/>
    <lineage>
        <taxon>Bacteria</taxon>
        <taxon>Bacillati</taxon>
        <taxon>Bacillota</taxon>
        <taxon>Negativicutes</taxon>
        <taxon>Veillonellales</taxon>
        <taxon>Veillonellaceae</taxon>
        <taxon>Megasphaera</taxon>
    </lineage>
</organism>
<dbReference type="Pfam" id="PF07690">
    <property type="entry name" value="MFS_1"/>
    <property type="match status" value="1"/>
</dbReference>
<evidence type="ECO:0000313" key="8">
    <source>
        <dbReference type="EMBL" id="MCQ5343375.1"/>
    </source>
</evidence>
<dbReference type="InterPro" id="IPR036259">
    <property type="entry name" value="MFS_trans_sf"/>
</dbReference>
<evidence type="ECO:0000256" key="6">
    <source>
        <dbReference type="SAM" id="Phobius"/>
    </source>
</evidence>
<keyword evidence="2" id="KW-0813">Transport</keyword>
<feature type="transmembrane region" description="Helical" evidence="6">
    <location>
        <begin position="324"/>
        <end position="347"/>
    </location>
</feature>
<feature type="transmembrane region" description="Helical" evidence="6">
    <location>
        <begin position="300"/>
        <end position="318"/>
    </location>
</feature>
<dbReference type="PANTHER" id="PTHR11360">
    <property type="entry name" value="MONOCARBOXYLATE TRANSPORTER"/>
    <property type="match status" value="1"/>
</dbReference>
<feature type="transmembrane region" description="Helical" evidence="6">
    <location>
        <begin position="111"/>
        <end position="133"/>
    </location>
</feature>
<dbReference type="Proteomes" id="UP001206692">
    <property type="component" value="Unassembled WGS sequence"/>
</dbReference>
<dbReference type="PROSITE" id="PS50850">
    <property type="entry name" value="MFS"/>
    <property type="match status" value="1"/>
</dbReference>
<keyword evidence="9" id="KW-1185">Reference proteome</keyword>
<sequence>MSILRTTPDLQQHTSLFQSIVLIIAACIVHGVMQGVHDNYGIMMTGLIPCTGIDYVSISFCIGVGALVYGFAQPFLGILALRKSHSFVIMVGIVCTVIGLVATPFCTNTLTLLFFFGLLLPFGTTGLCFGIIMGAITPILGEKRAAVVSGLVQASAGIGDALMSPALNLAISRFDIAVAMQALTVPFLLMIPIVIWMHSLRKGLSGNEKEGSEEAVSKNVSLIPMLRFALKDRDYRLIVIGFGTCGFNMSIIESHLFSQYLSYGIDGSTASLTLTVYGIATMIGAAGTGFLGAVFKMKNVLGCVYAIRVVISLAFLFLPKSVAFAFAATALLGLSGDATVPPTSGIISKKFGSQNMAVLYGFTLIGHQVGAFFSAYLGGFFVDIGVGYGPLWLVNLCLAAIASTASFRIRNENERIEYKGEF</sequence>
<keyword evidence="3 6" id="KW-0812">Transmembrane</keyword>
<comment type="subcellular location">
    <subcellularLocation>
        <location evidence="1">Cell membrane</location>
        <topology evidence="1">Multi-pass membrane protein</topology>
    </subcellularLocation>
</comment>
<feature type="transmembrane region" description="Helical" evidence="6">
    <location>
        <begin position="87"/>
        <end position="105"/>
    </location>
</feature>
<proteinExistence type="predicted"/>
<feature type="transmembrane region" description="Helical" evidence="6">
    <location>
        <begin position="145"/>
        <end position="164"/>
    </location>
</feature>
<dbReference type="Gene3D" id="1.20.1250.20">
    <property type="entry name" value="MFS general substrate transporter like domains"/>
    <property type="match status" value="2"/>
</dbReference>
<dbReference type="InterPro" id="IPR011701">
    <property type="entry name" value="MFS"/>
</dbReference>
<accession>A0ABT1SUH4</accession>
<dbReference type="InterPro" id="IPR050327">
    <property type="entry name" value="Proton-linked_MCT"/>
</dbReference>
<comment type="caution">
    <text evidence="8">The sequence shown here is derived from an EMBL/GenBank/DDBJ whole genome shotgun (WGS) entry which is preliminary data.</text>
</comment>
<feature type="transmembrane region" description="Helical" evidence="6">
    <location>
        <begin position="388"/>
        <end position="409"/>
    </location>
</feature>
<dbReference type="RefSeq" id="WP_062412282.1">
    <property type="nucleotide sequence ID" value="NZ_JAJCIO010000024.1"/>
</dbReference>
<evidence type="ECO:0000256" key="5">
    <source>
        <dbReference type="ARBA" id="ARBA00023136"/>
    </source>
</evidence>
<gene>
    <name evidence="8" type="ORF">NE675_10135</name>
</gene>
<feature type="transmembrane region" description="Helical" evidence="6">
    <location>
        <begin position="56"/>
        <end position="80"/>
    </location>
</feature>
<evidence type="ECO:0000256" key="3">
    <source>
        <dbReference type="ARBA" id="ARBA00022692"/>
    </source>
</evidence>
<dbReference type="PANTHER" id="PTHR11360:SF284">
    <property type="entry name" value="EG:103B4.3 PROTEIN-RELATED"/>
    <property type="match status" value="1"/>
</dbReference>
<keyword evidence="4 6" id="KW-1133">Transmembrane helix</keyword>
<dbReference type="SUPFAM" id="SSF103473">
    <property type="entry name" value="MFS general substrate transporter"/>
    <property type="match status" value="1"/>
</dbReference>
<feature type="transmembrane region" description="Helical" evidence="6">
    <location>
        <begin position="16"/>
        <end position="36"/>
    </location>
</feature>
<dbReference type="InterPro" id="IPR020846">
    <property type="entry name" value="MFS_dom"/>
</dbReference>
<feature type="transmembrane region" description="Helical" evidence="6">
    <location>
        <begin position="235"/>
        <end position="252"/>
    </location>
</feature>
<dbReference type="EMBL" id="JANGEW010000021">
    <property type="protein sequence ID" value="MCQ5343375.1"/>
    <property type="molecule type" value="Genomic_DNA"/>
</dbReference>
<evidence type="ECO:0000256" key="4">
    <source>
        <dbReference type="ARBA" id="ARBA00022989"/>
    </source>
</evidence>
<feature type="domain" description="Major facilitator superfamily (MFS) profile" evidence="7">
    <location>
        <begin position="234"/>
        <end position="422"/>
    </location>
</feature>
<feature type="transmembrane region" description="Helical" evidence="6">
    <location>
        <begin position="359"/>
        <end position="382"/>
    </location>
</feature>
<name>A0ABT1SUH4_9FIRM</name>
<reference evidence="8 9" key="1">
    <citation type="submission" date="2022-06" db="EMBL/GenBank/DDBJ databases">
        <title>Isolation of gut microbiota from human fecal samples.</title>
        <authorList>
            <person name="Pamer E.G."/>
            <person name="Barat B."/>
            <person name="Waligurski E."/>
            <person name="Medina S."/>
            <person name="Paddock L."/>
            <person name="Mostad J."/>
        </authorList>
    </citation>
    <scope>NUCLEOTIDE SEQUENCE [LARGE SCALE GENOMIC DNA]</scope>
    <source>
        <strain evidence="8 9">DFI.1.1</strain>
    </source>
</reference>
<dbReference type="PROSITE" id="PS51257">
    <property type="entry name" value="PROKAR_LIPOPROTEIN"/>
    <property type="match status" value="1"/>
</dbReference>
<feature type="transmembrane region" description="Helical" evidence="6">
    <location>
        <begin position="272"/>
        <end position="293"/>
    </location>
</feature>
<evidence type="ECO:0000313" key="9">
    <source>
        <dbReference type="Proteomes" id="UP001206692"/>
    </source>
</evidence>
<evidence type="ECO:0000256" key="1">
    <source>
        <dbReference type="ARBA" id="ARBA00004651"/>
    </source>
</evidence>
<protein>
    <submittedName>
        <fullName evidence="8">MFS transporter</fullName>
    </submittedName>
</protein>
<evidence type="ECO:0000256" key="2">
    <source>
        <dbReference type="ARBA" id="ARBA00022448"/>
    </source>
</evidence>
<keyword evidence="5 6" id="KW-0472">Membrane</keyword>
<feature type="transmembrane region" description="Helical" evidence="6">
    <location>
        <begin position="176"/>
        <end position="197"/>
    </location>
</feature>